<dbReference type="PANTHER" id="PTHR46641:SF11">
    <property type="entry name" value="G-PROTEIN COUPLED RECEPTOR DAF-37"/>
    <property type="match status" value="1"/>
</dbReference>
<dbReference type="PRINTS" id="PR00237">
    <property type="entry name" value="GPCRRHODOPSN"/>
</dbReference>
<feature type="region of interest" description="Disordered" evidence="5">
    <location>
        <begin position="391"/>
        <end position="412"/>
    </location>
</feature>
<proteinExistence type="predicted"/>
<dbReference type="WBParaSite" id="PDA_v2.g10188.t1">
    <property type="protein sequence ID" value="PDA_v2.g10188.t1"/>
    <property type="gene ID" value="PDA_v2.g10188"/>
</dbReference>
<evidence type="ECO:0000256" key="6">
    <source>
        <dbReference type="SAM" id="Phobius"/>
    </source>
</evidence>
<dbReference type="PROSITE" id="PS50262">
    <property type="entry name" value="G_PROTEIN_RECEP_F1_2"/>
    <property type="match status" value="1"/>
</dbReference>
<feature type="transmembrane region" description="Helical" evidence="6">
    <location>
        <begin position="306"/>
        <end position="325"/>
    </location>
</feature>
<dbReference type="InterPro" id="IPR017452">
    <property type="entry name" value="GPCR_Rhodpsn_7TM"/>
</dbReference>
<dbReference type="Pfam" id="PF10324">
    <property type="entry name" value="7TM_GPCR_Srw"/>
    <property type="match status" value="1"/>
</dbReference>
<evidence type="ECO:0000256" key="2">
    <source>
        <dbReference type="ARBA" id="ARBA00022692"/>
    </source>
</evidence>
<protein>
    <submittedName>
        <fullName evidence="9">G-protein coupled receptors family 1 profile domain-containing protein</fullName>
    </submittedName>
</protein>
<feature type="domain" description="G-protein coupled receptors family 1 profile" evidence="7">
    <location>
        <begin position="43"/>
        <end position="322"/>
    </location>
</feature>
<evidence type="ECO:0000256" key="4">
    <source>
        <dbReference type="ARBA" id="ARBA00023136"/>
    </source>
</evidence>
<dbReference type="Proteomes" id="UP000887578">
    <property type="component" value="Unplaced"/>
</dbReference>
<keyword evidence="8" id="KW-1185">Reference proteome</keyword>
<evidence type="ECO:0000256" key="5">
    <source>
        <dbReference type="SAM" id="MobiDB-lite"/>
    </source>
</evidence>
<feature type="transmembrane region" description="Helical" evidence="6">
    <location>
        <begin position="63"/>
        <end position="84"/>
    </location>
</feature>
<dbReference type="SMART" id="SM01381">
    <property type="entry name" value="7TM_GPCR_Srsx"/>
    <property type="match status" value="1"/>
</dbReference>
<keyword evidence="3 6" id="KW-1133">Transmembrane helix</keyword>
<dbReference type="CDD" id="cd14978">
    <property type="entry name" value="7tmA_FMRFamide_R-like"/>
    <property type="match status" value="1"/>
</dbReference>
<name>A0A914NXK5_9BILA</name>
<evidence type="ECO:0000256" key="1">
    <source>
        <dbReference type="ARBA" id="ARBA00004370"/>
    </source>
</evidence>
<dbReference type="SUPFAM" id="SSF81321">
    <property type="entry name" value="Family A G protein-coupled receptor-like"/>
    <property type="match status" value="1"/>
</dbReference>
<dbReference type="InterPro" id="IPR019427">
    <property type="entry name" value="7TM_GPCR_serpentine_rcpt_Srw"/>
</dbReference>
<feature type="transmembrane region" description="Helical" evidence="6">
    <location>
        <begin position="26"/>
        <end position="51"/>
    </location>
</feature>
<dbReference type="InterPro" id="IPR052954">
    <property type="entry name" value="GPCR-Ligand_Int"/>
</dbReference>
<reference evidence="9" key="1">
    <citation type="submission" date="2022-11" db="UniProtKB">
        <authorList>
            <consortium name="WormBaseParasite"/>
        </authorList>
    </citation>
    <scope>IDENTIFICATION</scope>
</reference>
<feature type="transmembrane region" description="Helical" evidence="6">
    <location>
        <begin position="259"/>
        <end position="279"/>
    </location>
</feature>
<feature type="transmembrane region" description="Helical" evidence="6">
    <location>
        <begin position="208"/>
        <end position="233"/>
    </location>
</feature>
<accession>A0A914NXK5</accession>
<dbReference type="InterPro" id="IPR000276">
    <property type="entry name" value="GPCR_Rhodpsn"/>
</dbReference>
<feature type="transmembrane region" description="Helical" evidence="6">
    <location>
        <begin position="147"/>
        <end position="165"/>
    </location>
</feature>
<evidence type="ECO:0000313" key="9">
    <source>
        <dbReference type="WBParaSite" id="PDA_v2.g10188.t1"/>
    </source>
</evidence>
<keyword evidence="4 6" id="KW-0472">Membrane</keyword>
<evidence type="ECO:0000256" key="3">
    <source>
        <dbReference type="ARBA" id="ARBA00022989"/>
    </source>
</evidence>
<dbReference type="AlphaFoldDB" id="A0A914NXK5"/>
<dbReference type="GO" id="GO:0016020">
    <property type="term" value="C:membrane"/>
    <property type="evidence" value="ECO:0007669"/>
    <property type="project" value="UniProtKB-SubCell"/>
</dbReference>
<evidence type="ECO:0000259" key="7">
    <source>
        <dbReference type="PROSITE" id="PS50262"/>
    </source>
</evidence>
<keyword evidence="2 6" id="KW-0812">Transmembrane</keyword>
<feature type="compositionally biased region" description="Low complexity" evidence="5">
    <location>
        <begin position="401"/>
        <end position="412"/>
    </location>
</feature>
<organism evidence="8 9">
    <name type="scientific">Panagrolaimus davidi</name>
    <dbReference type="NCBI Taxonomy" id="227884"/>
    <lineage>
        <taxon>Eukaryota</taxon>
        <taxon>Metazoa</taxon>
        <taxon>Ecdysozoa</taxon>
        <taxon>Nematoda</taxon>
        <taxon>Chromadorea</taxon>
        <taxon>Rhabditida</taxon>
        <taxon>Tylenchina</taxon>
        <taxon>Panagrolaimomorpha</taxon>
        <taxon>Panagrolaimoidea</taxon>
        <taxon>Panagrolaimidae</taxon>
        <taxon>Panagrolaimus</taxon>
    </lineage>
</organism>
<dbReference type="GO" id="GO:0008528">
    <property type="term" value="F:G protein-coupled peptide receptor activity"/>
    <property type="evidence" value="ECO:0007669"/>
    <property type="project" value="InterPro"/>
</dbReference>
<evidence type="ECO:0000313" key="8">
    <source>
        <dbReference type="Proteomes" id="UP000887578"/>
    </source>
</evidence>
<dbReference type="PANTHER" id="PTHR46641">
    <property type="entry name" value="FMRFAMIDE RECEPTOR-RELATED"/>
    <property type="match status" value="1"/>
</dbReference>
<sequence length="460" mass="52631">MFENVTAPSQEVECGLEPHDFLEIKFFMVSVIGTLIGLFGIFGNISTVIILTRPTMRSPNNMFLTALAIFDSCLIITAFSIYGIEYIIEYFEALNLYIAWLTYLRFAFALSHISQTGSVYTTLAVSLERFLAVCYPRYSKQFCTSRFAAFTILGVTCFSILFNSTKFFELEVFRNDLCAEQGINWQAYILLPSELSKNSMYGKIYSLYMTQIIMVFLPFLMLLILNSIIAYTIKKSLKKLVNNDRKVQLSELREKSREASIVLVVIVLIFLLCNFWGFFMTLLEHLVGVEYLIVQHKTFYTFSREATNFLAIVNSSINFVIYIIFGKDFRRELVLIYGCGLPNLIFDESKPQQNSIWKRITSNHLQTLKEPVLFLGMRILKMTSFARNLTNSQMTSRRNSETSTPRISTSSTTLSTGENVEFILNSKKSYLQVPSVNIPVTVLNYESDSDSDSLLGIHFV</sequence>
<comment type="subcellular location">
    <subcellularLocation>
        <location evidence="1">Membrane</location>
    </subcellularLocation>
</comment>
<dbReference type="Gene3D" id="1.20.1070.10">
    <property type="entry name" value="Rhodopsin 7-helix transmembrane proteins"/>
    <property type="match status" value="1"/>
</dbReference>